<feature type="coiled-coil region" evidence="1">
    <location>
        <begin position="176"/>
        <end position="203"/>
    </location>
</feature>
<dbReference type="RefSeq" id="WP_089354917.1">
    <property type="nucleotide sequence ID" value="NZ_FZPD01000001.1"/>
</dbReference>
<evidence type="ECO:0000313" key="5">
    <source>
        <dbReference type="Proteomes" id="UP000198393"/>
    </source>
</evidence>
<protein>
    <recommendedName>
        <fullName evidence="3">DUF4349 domain-containing protein</fullName>
    </recommendedName>
</protein>
<dbReference type="PROSITE" id="PS51257">
    <property type="entry name" value="PROKAR_LIPOPROTEIN"/>
    <property type="match status" value="1"/>
</dbReference>
<dbReference type="AlphaFoldDB" id="A0A239EFZ2"/>
<keyword evidence="2" id="KW-1133">Transmembrane helix</keyword>
<keyword evidence="5" id="KW-1185">Reference proteome</keyword>
<evidence type="ECO:0000259" key="3">
    <source>
        <dbReference type="Pfam" id="PF14257"/>
    </source>
</evidence>
<dbReference type="OrthoDB" id="5381491at2"/>
<organism evidence="4 5">
    <name type="scientific">Ekhidna lutea</name>
    <dbReference type="NCBI Taxonomy" id="447679"/>
    <lineage>
        <taxon>Bacteria</taxon>
        <taxon>Pseudomonadati</taxon>
        <taxon>Bacteroidota</taxon>
        <taxon>Cytophagia</taxon>
        <taxon>Cytophagales</taxon>
        <taxon>Reichenbachiellaceae</taxon>
        <taxon>Ekhidna</taxon>
    </lineage>
</organism>
<accession>A0A239EFZ2</accession>
<dbReference type="InterPro" id="IPR025645">
    <property type="entry name" value="DUF4349"/>
</dbReference>
<dbReference type="EMBL" id="FZPD01000001">
    <property type="protein sequence ID" value="SNS43557.1"/>
    <property type="molecule type" value="Genomic_DNA"/>
</dbReference>
<feature type="coiled-coil region" evidence="1">
    <location>
        <begin position="73"/>
        <end position="100"/>
    </location>
</feature>
<reference evidence="4 5" key="1">
    <citation type="submission" date="2017-06" db="EMBL/GenBank/DDBJ databases">
        <authorList>
            <person name="Kim H.J."/>
            <person name="Triplett B.A."/>
        </authorList>
    </citation>
    <scope>NUCLEOTIDE SEQUENCE [LARGE SCALE GENOMIC DNA]</scope>
    <source>
        <strain evidence="4 5">DSM 19307</strain>
    </source>
</reference>
<sequence length="276" mass="31832">MKTLTILIIFLMAACGGNEGSNSTMAEMEVPMTMQPAVEEADAASYRKVANTEQDEAEIQKKVIKTGGLSYRVESTKEEYNRLNDMLEKYEAYISSENENKGYDRVNYNVSIKVPPQNFDPMIADITKDKKLDNRWVNTDDVTERYYDLQSRIDNKKKLEERYLEILKQANKITDILEVERNLNQVRSEIESLQGQFKLLSHQINFSTIDVSFYQLIPYELDQEQRPGFGTRLVNSITAGWQGFLTFLVYVLALWPFGLLAVGVVWVVKKVRARKK</sequence>
<dbReference type="Proteomes" id="UP000198393">
    <property type="component" value="Unassembled WGS sequence"/>
</dbReference>
<keyword evidence="2" id="KW-0812">Transmembrane</keyword>
<proteinExistence type="predicted"/>
<keyword evidence="1" id="KW-0175">Coiled coil</keyword>
<gene>
    <name evidence="4" type="ORF">SAMN05421640_0129</name>
</gene>
<keyword evidence="2" id="KW-0472">Membrane</keyword>
<feature type="transmembrane region" description="Helical" evidence="2">
    <location>
        <begin position="244"/>
        <end position="268"/>
    </location>
</feature>
<name>A0A239EFZ2_EKHLU</name>
<evidence type="ECO:0000256" key="2">
    <source>
        <dbReference type="SAM" id="Phobius"/>
    </source>
</evidence>
<dbReference type="Pfam" id="PF14257">
    <property type="entry name" value="DUF4349"/>
    <property type="match status" value="1"/>
</dbReference>
<feature type="domain" description="DUF4349" evidence="3">
    <location>
        <begin position="62"/>
        <end position="268"/>
    </location>
</feature>
<evidence type="ECO:0000313" key="4">
    <source>
        <dbReference type="EMBL" id="SNS43557.1"/>
    </source>
</evidence>
<evidence type="ECO:0000256" key="1">
    <source>
        <dbReference type="SAM" id="Coils"/>
    </source>
</evidence>